<dbReference type="AlphaFoldDB" id="A0ABD1P9Q7"/>
<evidence type="ECO:0000313" key="2">
    <source>
        <dbReference type="Proteomes" id="UP001604277"/>
    </source>
</evidence>
<comment type="caution">
    <text evidence="1">The sequence shown here is derived from an EMBL/GenBank/DDBJ whole genome shotgun (WGS) entry which is preliminary data.</text>
</comment>
<name>A0ABD1P9Q7_9LAMI</name>
<accession>A0ABD1P9Q7</accession>
<evidence type="ECO:0000313" key="1">
    <source>
        <dbReference type="EMBL" id="KAL2459834.1"/>
    </source>
</evidence>
<reference evidence="2" key="1">
    <citation type="submission" date="2024-07" db="EMBL/GenBank/DDBJ databases">
        <title>Two chromosome-level genome assemblies of Korean endemic species Abeliophyllum distichum and Forsythia ovata (Oleaceae).</title>
        <authorList>
            <person name="Jang H."/>
        </authorList>
    </citation>
    <scope>NUCLEOTIDE SEQUENCE [LARGE SCALE GENOMIC DNA]</scope>
</reference>
<dbReference type="EMBL" id="JBFOLJ010000021">
    <property type="protein sequence ID" value="KAL2459834.1"/>
    <property type="molecule type" value="Genomic_DNA"/>
</dbReference>
<organism evidence="1 2">
    <name type="scientific">Forsythia ovata</name>
    <dbReference type="NCBI Taxonomy" id="205694"/>
    <lineage>
        <taxon>Eukaryota</taxon>
        <taxon>Viridiplantae</taxon>
        <taxon>Streptophyta</taxon>
        <taxon>Embryophyta</taxon>
        <taxon>Tracheophyta</taxon>
        <taxon>Spermatophyta</taxon>
        <taxon>Magnoliopsida</taxon>
        <taxon>eudicotyledons</taxon>
        <taxon>Gunneridae</taxon>
        <taxon>Pentapetalae</taxon>
        <taxon>asterids</taxon>
        <taxon>lamiids</taxon>
        <taxon>Lamiales</taxon>
        <taxon>Oleaceae</taxon>
        <taxon>Forsythieae</taxon>
        <taxon>Forsythia</taxon>
    </lineage>
</organism>
<gene>
    <name evidence="1" type="ORF">Fot_54578</name>
</gene>
<proteinExistence type="predicted"/>
<protein>
    <submittedName>
        <fullName evidence="1">Uncharacterized protein</fullName>
    </submittedName>
</protein>
<sequence length="164" mass="18356">MQSREVLTPSFSSYSNNKFTEVAAQVRIFHIQKFCKIDEWVEINLALSIETPLAPSSIDSINYKNGIVDRDKQVCNDFASQTFFNFNNSSRPSLVDEEDEVSLACDLVTPSVAILTRKVPKGKVVVLEDGKKKNKSQKVLGVKKMMATALQMVKTRGPKRKVGE</sequence>
<keyword evidence="2" id="KW-1185">Reference proteome</keyword>
<dbReference type="Proteomes" id="UP001604277">
    <property type="component" value="Unassembled WGS sequence"/>
</dbReference>